<evidence type="ECO:0000256" key="4">
    <source>
        <dbReference type="ARBA" id="ARBA00022840"/>
    </source>
</evidence>
<proteinExistence type="predicted"/>
<dbReference type="InterPro" id="IPR039904">
    <property type="entry name" value="TRANK1"/>
</dbReference>
<dbReference type="Proteomes" id="UP000245207">
    <property type="component" value="Unassembled WGS sequence"/>
</dbReference>
<evidence type="ECO:0000259" key="6">
    <source>
        <dbReference type="Pfam" id="PF13086"/>
    </source>
</evidence>
<dbReference type="PANTHER" id="PTHR21529:SF4">
    <property type="entry name" value="TPR AND ANKYRIN REPEAT-CONTAINING PROTEIN 1"/>
    <property type="match status" value="1"/>
</dbReference>
<evidence type="ECO:0000313" key="10">
    <source>
        <dbReference type="Proteomes" id="UP000245207"/>
    </source>
</evidence>
<comment type="caution">
    <text evidence="9">The sequence shown here is derived from an EMBL/GenBank/DDBJ whole genome shotgun (WGS) entry which is preliminary data.</text>
</comment>
<dbReference type="SUPFAM" id="SSF52540">
    <property type="entry name" value="P-loop containing nucleoside triphosphate hydrolases"/>
    <property type="match status" value="2"/>
</dbReference>
<dbReference type="InterPro" id="IPR014016">
    <property type="entry name" value="UvrD-like_ATP-bd"/>
</dbReference>
<dbReference type="InterPro" id="IPR047187">
    <property type="entry name" value="SF1_C_Upf1"/>
</dbReference>
<protein>
    <submittedName>
        <fullName evidence="9">UvrD-like Helicase, ATP-binding domain, P-loop containing nucleoside triphosphate hydrolase</fullName>
    </submittedName>
</protein>
<dbReference type="Pfam" id="PF13087">
    <property type="entry name" value="AAA_12"/>
    <property type="match status" value="1"/>
</dbReference>
<dbReference type="GO" id="GO:0005694">
    <property type="term" value="C:chromosome"/>
    <property type="evidence" value="ECO:0007669"/>
    <property type="project" value="UniProtKB-ARBA"/>
</dbReference>
<name>A0A2U1PIK7_ARTAN</name>
<gene>
    <name evidence="9" type="ORF">CTI12_AA148000</name>
</gene>
<dbReference type="Gene3D" id="3.40.50.300">
    <property type="entry name" value="P-loop containing nucleotide triphosphate hydrolases"/>
    <property type="match status" value="4"/>
</dbReference>
<dbReference type="InterPro" id="IPR045529">
    <property type="entry name" value="DUF6469"/>
</dbReference>
<dbReference type="InterPro" id="IPR041679">
    <property type="entry name" value="DNA2/NAM7-like_C"/>
</dbReference>
<evidence type="ECO:0000256" key="2">
    <source>
        <dbReference type="ARBA" id="ARBA00022801"/>
    </source>
</evidence>
<dbReference type="Pfam" id="PF20073">
    <property type="entry name" value="DUF6469"/>
    <property type="match status" value="1"/>
</dbReference>
<feature type="domain" description="DUF6469" evidence="8">
    <location>
        <begin position="71"/>
        <end position="189"/>
    </location>
</feature>
<evidence type="ECO:0000313" key="9">
    <source>
        <dbReference type="EMBL" id="PWA85588.1"/>
    </source>
</evidence>
<keyword evidence="1" id="KW-0547">Nucleotide-binding</keyword>
<dbReference type="FunFam" id="3.40.50.300:FF:000326">
    <property type="entry name" value="P-loop containing nucleoside triphosphate hydrolase"/>
    <property type="match status" value="1"/>
</dbReference>
<dbReference type="GO" id="GO:0016787">
    <property type="term" value="F:hydrolase activity"/>
    <property type="evidence" value="ECO:0007669"/>
    <property type="project" value="UniProtKB-KW"/>
</dbReference>
<organism evidence="9 10">
    <name type="scientific">Artemisia annua</name>
    <name type="common">Sweet wormwood</name>
    <dbReference type="NCBI Taxonomy" id="35608"/>
    <lineage>
        <taxon>Eukaryota</taxon>
        <taxon>Viridiplantae</taxon>
        <taxon>Streptophyta</taxon>
        <taxon>Embryophyta</taxon>
        <taxon>Tracheophyta</taxon>
        <taxon>Spermatophyta</taxon>
        <taxon>Magnoliopsida</taxon>
        <taxon>eudicotyledons</taxon>
        <taxon>Gunneridae</taxon>
        <taxon>Pentapetalae</taxon>
        <taxon>asterids</taxon>
        <taxon>campanulids</taxon>
        <taxon>Asterales</taxon>
        <taxon>Asteraceae</taxon>
        <taxon>Asteroideae</taxon>
        <taxon>Anthemideae</taxon>
        <taxon>Artemisiinae</taxon>
        <taxon>Artemisia</taxon>
    </lineage>
</organism>
<evidence type="ECO:0000256" key="1">
    <source>
        <dbReference type="ARBA" id="ARBA00022741"/>
    </source>
</evidence>
<evidence type="ECO:0000259" key="7">
    <source>
        <dbReference type="Pfam" id="PF13087"/>
    </source>
</evidence>
<feature type="domain" description="DNA2/NAM7 helicase-like C-terminal" evidence="7">
    <location>
        <begin position="592"/>
        <end position="788"/>
    </location>
</feature>
<feature type="domain" description="UvrD-like helicase ATP-binding" evidence="5">
    <location>
        <begin position="1223"/>
        <end position="1311"/>
    </location>
</feature>
<accession>A0A2U1PIK7</accession>
<dbReference type="CDD" id="cd18808">
    <property type="entry name" value="SF1_C_Upf1"/>
    <property type="match status" value="1"/>
</dbReference>
<evidence type="ECO:0000256" key="3">
    <source>
        <dbReference type="ARBA" id="ARBA00022806"/>
    </source>
</evidence>
<dbReference type="EMBL" id="PKPP01001105">
    <property type="protein sequence ID" value="PWA85588.1"/>
    <property type="molecule type" value="Genomic_DNA"/>
</dbReference>
<sequence length="1672" mass="190998">MGEHHEDEFTKLILSWSLDHILDQHVYNNKVENIPLTFESEDHYFRSFAYPLLEETRFELASSMDIIHRAPFADILSINESKSGENMLYDVTVGPWKNQSSKRGKDDYHTISGDLLILVDGKLETISDLQRFGRTWAFSVVKNSEDDSTSMKVKASIPIEFQDGMFVVFVMNLTTQKRIWNSLHMHRNLNIIKEILNSDSKVKECKICPFGYDSMVSKKLDPHLLLNLNESQREAVITTLCRIQCCHTSSVEQIWGPPGTGKTTTVSVLLFFLLQMKQKTLTCTPTNVAIVQLASRVLSLVRESYKFTTASGDYFCSVGDLLLFGNKEILNVSTDIEEIYLEHRIERLAECLGPVTGWKHCIRSMIDLLENCVSGYYSFIENEFLKNNQLRNENEGRRTMLEIKSFIKFVQGRFTSFAPPLRRCIATFCTHISRSFIGEYNFQNMIFLMDSLSSLEYMLFQKNLVSEELEDLFNSKPLQDDSVKSCLSLLKTLQISIEGLALPCFSNKYAIKQFCYERAFVIFCTTSSSYKLHAVSMEPFNILVIDEAAQLKEAESTIPLQLPGMKHAILVGDERQLPAMVNSNVCIECGFGRSLFDRLSCLGHSKHLLNVQYRMHPSISFFPNLKFYQNQILDGQNVLSKNYENRYLSGPMFGSYSFINVVGGRDEKDDYGRSRRNMVEVAIVIKVVQNIYRGWKDSKKKLSVGVISPYVSQVVSIQEKLAHKYENLDGFSVKVKSIDGFQGGEEDIIILSTVRSNSHGSVGFISFPQRTNVSLTRARHCLWILGNVRTLTESESIWKEVVSDARNRHCLFDADADECLRMTIIKAKKELEQLDDLVNGNSVLFKHAKWKVLFSDNFRRSFGKLTGSCLKKLVLNLLLKLSGGWRPKNISVDLCCGNSSQIIKQFKVDGFYVIYTIDIIKEVSYVQVLKVWDILALDEISKLTKRLENIFSAYTDAFISRCAEKCLEGNLEVPMTWPTSQEIIRFRYLSDSENESKGSVYPGDARNIVENSKVSESLLLMKFYSLSRGVVRHLLSGKELDLPMQFIIIGRSGTGKTTILTTKLFQYEQKFHIASEGIYEGESIQYRGAKVVDDHQDDKMSVLRQLFVTVSPKLCYAVKQNVSHLTSVSSIGNSSADINLDDMDVITSEFNDIPDTFTNIPVVKFCSLYWPHFNSKLTKKLDPSRVFTEIISHIKGGLQAGDCSDGKLSFVGYRLLAESRSSNLTKKKRENVYRLYQDYEKMKTRRGEFDLGDLVNDIHHRLKNGNYDGDKMDLVYIDEVQDLSMRQISLFKYICQNVDEGFIFAGDTAQILEEGLTLVDKLEPEISLISGEAPVLLECDSDENAIVTIFGDTTSGKIVGFGADQVILVRDDCANTEICESVGKNALVLTILECKGLEFQDVLLYNFFATSPLNDQWRVIYEYMKKYDWLDEKLPRSFPTFSEERHSVLCSELKQLYVAITRTRQRLWICENKEELFKPMFDYWKMRGLVQIRKLGNSVAQSMQVASTPQEWRERGKKFFYENNFVMATLCFERAGDTTWEKLAKASGLRASADQIRGTNHEAFVGYVREAAGMFESIRKFESAASCYCDLGEFERAGKRTIPEQILGSILENNRYTYILPHLFKIDNSDRPYLDTIPLKYNLPTHPIEPTALFTSWLNGSKYFWKVYHGSA</sequence>
<dbReference type="GO" id="GO:0005524">
    <property type="term" value="F:ATP binding"/>
    <property type="evidence" value="ECO:0007669"/>
    <property type="project" value="UniProtKB-KW"/>
</dbReference>
<dbReference type="PANTHER" id="PTHR21529">
    <property type="entry name" value="MAMMARY TURMOR VIRUS RECEPTOR HOMOLOG 1, 2 MTVR1, 2"/>
    <property type="match status" value="1"/>
</dbReference>
<evidence type="ECO:0000259" key="5">
    <source>
        <dbReference type="Pfam" id="PF00580"/>
    </source>
</evidence>
<dbReference type="STRING" id="35608.A0A2U1PIK7"/>
<feature type="domain" description="DNA2/NAM7 helicase helicase" evidence="6">
    <location>
        <begin position="227"/>
        <end position="583"/>
    </location>
</feature>
<dbReference type="GO" id="GO:0004386">
    <property type="term" value="F:helicase activity"/>
    <property type="evidence" value="ECO:0007669"/>
    <property type="project" value="UniProtKB-KW"/>
</dbReference>
<dbReference type="Pfam" id="PF00580">
    <property type="entry name" value="UvrD-helicase"/>
    <property type="match status" value="1"/>
</dbReference>
<dbReference type="InterPro" id="IPR041677">
    <property type="entry name" value="DNA2/NAM7_AAA_11"/>
</dbReference>
<reference evidence="9 10" key="1">
    <citation type="journal article" date="2018" name="Mol. Plant">
        <title>The genome of Artemisia annua provides insight into the evolution of Asteraceae family and artemisinin biosynthesis.</title>
        <authorList>
            <person name="Shen Q."/>
            <person name="Zhang L."/>
            <person name="Liao Z."/>
            <person name="Wang S."/>
            <person name="Yan T."/>
            <person name="Shi P."/>
            <person name="Liu M."/>
            <person name="Fu X."/>
            <person name="Pan Q."/>
            <person name="Wang Y."/>
            <person name="Lv Z."/>
            <person name="Lu X."/>
            <person name="Zhang F."/>
            <person name="Jiang W."/>
            <person name="Ma Y."/>
            <person name="Chen M."/>
            <person name="Hao X."/>
            <person name="Li L."/>
            <person name="Tang Y."/>
            <person name="Lv G."/>
            <person name="Zhou Y."/>
            <person name="Sun X."/>
            <person name="Brodelius P.E."/>
            <person name="Rose J.K.C."/>
            <person name="Tang K."/>
        </authorList>
    </citation>
    <scope>NUCLEOTIDE SEQUENCE [LARGE SCALE GENOMIC DNA]</scope>
    <source>
        <strain evidence="10">cv. Huhao1</strain>
        <tissue evidence="9">Leaf</tissue>
    </source>
</reference>
<keyword evidence="10" id="KW-1185">Reference proteome</keyword>
<keyword evidence="2 9" id="KW-0378">Hydrolase</keyword>
<keyword evidence="4 9" id="KW-0067">ATP-binding</keyword>
<evidence type="ECO:0000259" key="8">
    <source>
        <dbReference type="Pfam" id="PF20073"/>
    </source>
</evidence>
<dbReference type="InterPro" id="IPR027417">
    <property type="entry name" value="P-loop_NTPase"/>
</dbReference>
<dbReference type="Pfam" id="PF13086">
    <property type="entry name" value="AAA_11"/>
    <property type="match status" value="1"/>
</dbReference>
<keyword evidence="3 9" id="KW-0347">Helicase</keyword>
<dbReference type="OrthoDB" id="3156807at2759"/>